<evidence type="ECO:0000313" key="7">
    <source>
        <dbReference type="Proteomes" id="UP000037755"/>
    </source>
</evidence>
<evidence type="ECO:0000259" key="5">
    <source>
        <dbReference type="PROSITE" id="PS51820"/>
    </source>
</evidence>
<comment type="caution">
    <text evidence="6">The sequence shown here is derived from an EMBL/GenBank/DDBJ whole genome shotgun (WGS) entry which is preliminary data.</text>
</comment>
<dbReference type="InterPro" id="IPR019800">
    <property type="entry name" value="Glyco_hydro_3_AS"/>
</dbReference>
<dbReference type="SUPFAM" id="SSF51445">
    <property type="entry name" value="(Trans)glycosidases"/>
    <property type="match status" value="1"/>
</dbReference>
<dbReference type="InterPro" id="IPR001764">
    <property type="entry name" value="Glyco_hydro_3_N"/>
</dbReference>
<keyword evidence="7" id="KW-1185">Reference proteome</keyword>
<dbReference type="SMART" id="SM01217">
    <property type="entry name" value="Fn3_like"/>
    <property type="match status" value="1"/>
</dbReference>
<dbReference type="RefSeq" id="WP_054406275.1">
    <property type="nucleotide sequence ID" value="NZ_FOYA01000006.1"/>
</dbReference>
<accession>A0A0M8MGD6</accession>
<dbReference type="InterPro" id="IPR037524">
    <property type="entry name" value="PA14/GLEYA"/>
</dbReference>
<evidence type="ECO:0000256" key="1">
    <source>
        <dbReference type="ARBA" id="ARBA00005336"/>
    </source>
</evidence>
<dbReference type="GO" id="GO:0005975">
    <property type="term" value="P:carbohydrate metabolic process"/>
    <property type="evidence" value="ECO:0007669"/>
    <property type="project" value="InterPro"/>
</dbReference>
<evidence type="ECO:0000313" key="6">
    <source>
        <dbReference type="EMBL" id="KOS05207.1"/>
    </source>
</evidence>
<dbReference type="Gene3D" id="2.60.40.10">
    <property type="entry name" value="Immunoglobulins"/>
    <property type="match status" value="1"/>
</dbReference>
<feature type="domain" description="PA14" evidence="5">
    <location>
        <begin position="419"/>
        <end position="558"/>
    </location>
</feature>
<dbReference type="InterPro" id="IPR011658">
    <property type="entry name" value="PA14_dom"/>
</dbReference>
<proteinExistence type="inferred from homology"/>
<dbReference type="PROSITE" id="PS51820">
    <property type="entry name" value="PA14"/>
    <property type="match status" value="1"/>
</dbReference>
<protein>
    <recommendedName>
        <fullName evidence="5">PA14 domain-containing protein</fullName>
    </recommendedName>
</protein>
<dbReference type="Pfam" id="PF00933">
    <property type="entry name" value="Glyco_hydro_3"/>
    <property type="match status" value="1"/>
</dbReference>
<organism evidence="6 7">
    <name type="scientific">Flavobacterium akiainvivens</name>
    <dbReference type="NCBI Taxonomy" id="1202724"/>
    <lineage>
        <taxon>Bacteria</taxon>
        <taxon>Pseudomonadati</taxon>
        <taxon>Bacteroidota</taxon>
        <taxon>Flavobacteriia</taxon>
        <taxon>Flavobacteriales</taxon>
        <taxon>Flavobacteriaceae</taxon>
        <taxon>Flavobacterium</taxon>
    </lineage>
</organism>
<dbReference type="Gene3D" id="3.20.20.300">
    <property type="entry name" value="Glycoside hydrolase, family 3, N-terminal domain"/>
    <property type="match status" value="1"/>
</dbReference>
<name>A0A0M8MGD6_9FLAO</name>
<dbReference type="GO" id="GO:0008422">
    <property type="term" value="F:beta-glucosidase activity"/>
    <property type="evidence" value="ECO:0007669"/>
    <property type="project" value="UniProtKB-ARBA"/>
</dbReference>
<dbReference type="OrthoDB" id="9805821at2"/>
<dbReference type="PATRIC" id="fig|1202724.3.peg.722"/>
<dbReference type="InterPro" id="IPR013783">
    <property type="entry name" value="Ig-like_fold"/>
</dbReference>
<dbReference type="EMBL" id="LIYD01000005">
    <property type="protein sequence ID" value="KOS05207.1"/>
    <property type="molecule type" value="Genomic_DNA"/>
</dbReference>
<dbReference type="Gene3D" id="2.60.120.260">
    <property type="entry name" value="Galactose-binding domain-like"/>
    <property type="match status" value="1"/>
</dbReference>
<evidence type="ECO:0000256" key="2">
    <source>
        <dbReference type="ARBA" id="ARBA00022801"/>
    </source>
</evidence>
<dbReference type="PANTHER" id="PTHR42715">
    <property type="entry name" value="BETA-GLUCOSIDASE"/>
    <property type="match status" value="1"/>
</dbReference>
<comment type="similarity">
    <text evidence="1 4">Belongs to the glycosyl hydrolase 3 family.</text>
</comment>
<dbReference type="Pfam" id="PF01915">
    <property type="entry name" value="Glyco_hydro_3_C"/>
    <property type="match status" value="1"/>
</dbReference>
<dbReference type="PROSITE" id="PS00775">
    <property type="entry name" value="GLYCOSYL_HYDROL_F3"/>
    <property type="match status" value="1"/>
</dbReference>
<dbReference type="PANTHER" id="PTHR42715:SF10">
    <property type="entry name" value="BETA-GLUCOSIDASE"/>
    <property type="match status" value="1"/>
</dbReference>
<dbReference type="InterPro" id="IPR036962">
    <property type="entry name" value="Glyco_hydro_3_N_sf"/>
</dbReference>
<dbReference type="InterPro" id="IPR036881">
    <property type="entry name" value="Glyco_hydro_3_C_sf"/>
</dbReference>
<dbReference type="AlphaFoldDB" id="A0A0M8MGD6"/>
<dbReference type="Pfam" id="PF07691">
    <property type="entry name" value="PA14"/>
    <property type="match status" value="1"/>
</dbReference>
<dbReference type="InterPro" id="IPR026891">
    <property type="entry name" value="Fn3-like"/>
</dbReference>
<dbReference type="Gene3D" id="3.40.50.1700">
    <property type="entry name" value="Glycoside hydrolase family 3 C-terminal domain"/>
    <property type="match status" value="1"/>
</dbReference>
<reference evidence="6 7" key="1">
    <citation type="submission" date="2015-08" db="EMBL/GenBank/DDBJ databases">
        <title>Whole genome sequence of Flavobacterium akiainvivens IK-1T, from decaying Wikstroemia oahuensis, an endemic Hawaiian shrub.</title>
        <authorList>
            <person name="Wan X."/>
            <person name="Hou S."/>
            <person name="Saito J."/>
            <person name="Donachie S."/>
        </authorList>
    </citation>
    <scope>NUCLEOTIDE SEQUENCE [LARGE SCALE GENOMIC DNA]</scope>
    <source>
        <strain evidence="6 7">IK-1</strain>
    </source>
</reference>
<dbReference type="SUPFAM" id="SSF52279">
    <property type="entry name" value="Beta-D-glucan exohydrolase, C-terminal domain"/>
    <property type="match status" value="1"/>
</dbReference>
<sequence>MRNYLITAVAAFCLTTHAQTYKDKNAPVEDRVESLLKSMTLEEKIDYIGGFEDFYIMAIDRLGLPKIKMTDGPVGTRNYGKTTAYPASVLAAASWDRQLAYKYGEALGKDARERGVHILLAPGVNIYREPMNGRNFEYLGEDPYLSGEMAVAYIKGVQSQKVVATVKHFAANNQEWDRNNVSSDIDERTLREIYLPAFKAAVQKGQVGAVMDSYNLINGEHATQNNHLNNEILKGDWKFDGLVMSDWVATYDAVAAAKGGLDLEMPSGKYMNRENLLPAIKSGALSELVIDDKVRRILRVIFRFGFYDTEYKMTEPLQPNVENEKVALELARGGMVLLKNEGSLLPLSKDIKTIAVIGPNADVNVAGGGSSYTHPFHFVSLLSGIKDAVPAAKVVYVSNSIPKLDDYVDVSPIYTDKKSKTKGAKAEYFSNMNLEGAPVAQRIETTINHDWPKEPGIEGIGEDNFSARYTGVVRPEKSGTYKFSVRGDDGFRLFVDGEKVIDVWNDHGAVISSKELNLKAGKEYSFKLEYYEHGGSAQVALAVYQENISYNEAVAAAKNADAVILSVGYEMASEGEGFDRTFTLPEYQDGLVQAVTKANSKTIVVLNAGGNVDMQKWLPQTKALLHAWFPGQEGGTAVADILFGKVNPSGKLPASFEKKWEDNPTFNNYYDPDGDKRVTYKEGLNVGYRYYDLGKVQPQFAFGFGLSYTTFEYSSLKISSNGGTDVTLTFSIKNIGNYDGAEVAQVYVSQPNAPVQRPVKELKGFDKVFLKKGETKTVIIKLDADAFSYFKTEKNAFGYDAGTFEIKVGASSQDIKLKGEVNVK</sequence>
<keyword evidence="4" id="KW-0326">Glycosidase</keyword>
<dbReference type="InterPro" id="IPR002772">
    <property type="entry name" value="Glyco_hydro_3_C"/>
</dbReference>
<dbReference type="FunFam" id="2.60.40.10:FF:000495">
    <property type="entry name" value="Periplasmic beta-glucosidase"/>
    <property type="match status" value="1"/>
</dbReference>
<keyword evidence="3" id="KW-0119">Carbohydrate metabolism</keyword>
<evidence type="ECO:0000256" key="4">
    <source>
        <dbReference type="RuleBase" id="RU361161"/>
    </source>
</evidence>
<dbReference type="Proteomes" id="UP000037755">
    <property type="component" value="Unassembled WGS sequence"/>
</dbReference>
<keyword evidence="2 4" id="KW-0378">Hydrolase</keyword>
<gene>
    <name evidence="6" type="ORF">AM493_03515</name>
</gene>
<dbReference type="InterPro" id="IPR017853">
    <property type="entry name" value="GH"/>
</dbReference>
<dbReference type="STRING" id="1202724.AM493_03515"/>
<evidence type="ECO:0000256" key="3">
    <source>
        <dbReference type="ARBA" id="ARBA00023277"/>
    </source>
</evidence>
<dbReference type="PRINTS" id="PR00133">
    <property type="entry name" value="GLHYDRLASE3"/>
</dbReference>
<dbReference type="InterPro" id="IPR050288">
    <property type="entry name" value="Cellulose_deg_GH3"/>
</dbReference>
<dbReference type="SMART" id="SM00758">
    <property type="entry name" value="PA14"/>
    <property type="match status" value="1"/>
</dbReference>
<dbReference type="Pfam" id="PF14310">
    <property type="entry name" value="Fn3-like"/>
    <property type="match status" value="1"/>
</dbReference>